<evidence type="ECO:0000313" key="4">
    <source>
        <dbReference type="Proteomes" id="UP001153069"/>
    </source>
</evidence>
<dbReference type="Proteomes" id="UP001153069">
    <property type="component" value="Unassembled WGS sequence"/>
</dbReference>
<dbReference type="EMBL" id="CAICTM010000769">
    <property type="protein sequence ID" value="CAB9516250.1"/>
    <property type="molecule type" value="Genomic_DNA"/>
</dbReference>
<accession>A0A9N8HKZ3</accession>
<comment type="caution">
    <text evidence="3">The sequence shown here is derived from an EMBL/GenBank/DDBJ whole genome shotgun (WGS) entry which is preliminary data.</text>
</comment>
<evidence type="ECO:0000256" key="2">
    <source>
        <dbReference type="SAM" id="SignalP"/>
    </source>
</evidence>
<sequence length="158" mass="17324">MSSLLSSFLLEAFLDSFVIVQDNAKMQPQLLPKDLAQPTLSSSAAPPSCWESLSRGSKKKRPGKTRREQVGGKAISDNASARKSCPPRFPRRQISIDDDLATNEIHQRMDPPRFHQRRGSGDNELHPMILAKLMDIDTPACPMASSMGISIPTHATSA</sequence>
<proteinExistence type="predicted"/>
<evidence type="ECO:0000256" key="1">
    <source>
        <dbReference type="SAM" id="MobiDB-lite"/>
    </source>
</evidence>
<feature type="chain" id="PRO_5040387841" evidence="2">
    <location>
        <begin position="17"/>
        <end position="158"/>
    </location>
</feature>
<name>A0A9N8HKZ3_9STRA</name>
<feature type="signal peptide" evidence="2">
    <location>
        <begin position="1"/>
        <end position="16"/>
    </location>
</feature>
<gene>
    <name evidence="3" type="ORF">SEMRO_770_G199950.1</name>
</gene>
<dbReference type="AlphaFoldDB" id="A0A9N8HKZ3"/>
<keyword evidence="4" id="KW-1185">Reference proteome</keyword>
<evidence type="ECO:0000313" key="3">
    <source>
        <dbReference type="EMBL" id="CAB9516250.1"/>
    </source>
</evidence>
<organism evidence="3 4">
    <name type="scientific">Seminavis robusta</name>
    <dbReference type="NCBI Taxonomy" id="568900"/>
    <lineage>
        <taxon>Eukaryota</taxon>
        <taxon>Sar</taxon>
        <taxon>Stramenopiles</taxon>
        <taxon>Ochrophyta</taxon>
        <taxon>Bacillariophyta</taxon>
        <taxon>Bacillariophyceae</taxon>
        <taxon>Bacillariophycidae</taxon>
        <taxon>Naviculales</taxon>
        <taxon>Naviculaceae</taxon>
        <taxon>Seminavis</taxon>
    </lineage>
</organism>
<keyword evidence="2" id="KW-0732">Signal</keyword>
<reference evidence="3" key="1">
    <citation type="submission" date="2020-06" db="EMBL/GenBank/DDBJ databases">
        <authorList>
            <consortium name="Plant Systems Biology data submission"/>
        </authorList>
    </citation>
    <scope>NUCLEOTIDE SEQUENCE</scope>
    <source>
        <strain evidence="3">D6</strain>
    </source>
</reference>
<protein>
    <submittedName>
        <fullName evidence="3">Uncharacterized protein</fullName>
    </submittedName>
</protein>
<feature type="region of interest" description="Disordered" evidence="1">
    <location>
        <begin position="37"/>
        <end position="96"/>
    </location>
</feature>